<keyword evidence="3" id="KW-1185">Reference proteome</keyword>
<evidence type="ECO:0000313" key="1">
    <source>
        <dbReference type="EMBL" id="RKN12459.1"/>
    </source>
</evidence>
<comment type="caution">
    <text evidence="1">The sequence shown here is derived from an EMBL/GenBank/DDBJ whole genome shotgun (WGS) entry which is preliminary data.</text>
</comment>
<evidence type="ECO:0000313" key="4">
    <source>
        <dbReference type="Proteomes" id="UP000275024"/>
    </source>
</evidence>
<sequence length="103" mass="10900">MPPGGARRSPGRTRGRIAHAETRRFLSEAGLPVVPGFLYDPEDALPSGLPDSIGPWALLGHCYGDELCLDGATGALWARPVDEPGFTPANSGVDRFARFLAAL</sequence>
<reference evidence="3 4" key="1">
    <citation type="submission" date="2018-09" db="EMBL/GenBank/DDBJ databases">
        <title>Streptomyces sp. nov. DS1-2, an endophytic actinomycete isolated from roots of Dendrobium scabrilingue.</title>
        <authorList>
            <person name="Kuncharoen N."/>
            <person name="Kudo T."/>
            <person name="Ohkuma M."/>
            <person name="Yuki M."/>
            <person name="Tanasupawat S."/>
        </authorList>
    </citation>
    <scope>NUCLEOTIDE SEQUENCE [LARGE SCALE GENOMIC DNA]</scope>
    <source>
        <strain evidence="1 4">AZ1-7</strain>
        <strain evidence="2 3">DS1-2</strain>
    </source>
</reference>
<dbReference type="Pfam" id="PF14435">
    <property type="entry name" value="SUKH-4"/>
    <property type="match status" value="1"/>
</dbReference>
<name>A0A3A9WI52_9ACTN</name>
<organism evidence="1 4">
    <name type="scientific">Streptomyces radicis</name>
    <dbReference type="NCBI Taxonomy" id="1750517"/>
    <lineage>
        <taxon>Bacteria</taxon>
        <taxon>Bacillati</taxon>
        <taxon>Actinomycetota</taxon>
        <taxon>Actinomycetes</taxon>
        <taxon>Kitasatosporales</taxon>
        <taxon>Streptomycetaceae</taxon>
        <taxon>Streptomyces</taxon>
    </lineage>
</organism>
<proteinExistence type="predicted"/>
<dbReference type="AlphaFoldDB" id="A0A3A9WI52"/>
<gene>
    <name evidence="2" type="ORF">D7318_02525</name>
    <name evidence="1" type="ORF">D7319_00365</name>
</gene>
<protein>
    <submittedName>
        <fullName evidence="1">Uncharacterized protein</fullName>
    </submittedName>
</protein>
<accession>A0A3A9WI52</accession>
<dbReference type="Proteomes" id="UP000275024">
    <property type="component" value="Unassembled WGS sequence"/>
</dbReference>
<evidence type="ECO:0000313" key="3">
    <source>
        <dbReference type="Proteomes" id="UP000268652"/>
    </source>
</evidence>
<dbReference type="EMBL" id="RBDY01000001">
    <property type="protein sequence ID" value="RKN27773.1"/>
    <property type="molecule type" value="Genomic_DNA"/>
</dbReference>
<dbReference type="EMBL" id="RBDX01000001">
    <property type="protein sequence ID" value="RKN12459.1"/>
    <property type="molecule type" value="Genomic_DNA"/>
</dbReference>
<evidence type="ECO:0000313" key="2">
    <source>
        <dbReference type="EMBL" id="RKN27773.1"/>
    </source>
</evidence>
<dbReference type="RefSeq" id="WP_120695133.1">
    <property type="nucleotide sequence ID" value="NZ_RBDX01000001.1"/>
</dbReference>
<dbReference type="InterPro" id="IPR025851">
    <property type="entry name" value="SUKH-4"/>
</dbReference>
<dbReference type="Proteomes" id="UP000268652">
    <property type="component" value="Unassembled WGS sequence"/>
</dbReference>
<dbReference type="OrthoDB" id="4323058at2"/>